<dbReference type="Pfam" id="PF00005">
    <property type="entry name" value="ABC_tran"/>
    <property type="match status" value="1"/>
</dbReference>
<keyword evidence="4 11" id="KW-0812">Transmembrane</keyword>
<dbReference type="GO" id="GO:0016887">
    <property type="term" value="F:ATP hydrolysis activity"/>
    <property type="evidence" value="ECO:0007669"/>
    <property type="project" value="InterPro"/>
</dbReference>
<evidence type="ECO:0000256" key="9">
    <source>
        <dbReference type="ARBA" id="ARBA00023136"/>
    </source>
</evidence>
<evidence type="ECO:0000256" key="11">
    <source>
        <dbReference type="SAM" id="Phobius"/>
    </source>
</evidence>
<keyword evidence="6" id="KW-0067">ATP-binding</keyword>
<dbReference type="PROSITE" id="PS50990">
    <property type="entry name" value="PEPTIDASE_C39"/>
    <property type="match status" value="1"/>
</dbReference>
<name>A0A847STJ2_9BACT</name>
<dbReference type="GO" id="GO:0140359">
    <property type="term" value="F:ABC-type transporter activity"/>
    <property type="evidence" value="ECO:0007669"/>
    <property type="project" value="InterPro"/>
</dbReference>
<evidence type="ECO:0000313" key="15">
    <source>
        <dbReference type="EMBL" id="NLR81448.1"/>
    </source>
</evidence>
<reference evidence="15 16" key="1">
    <citation type="submission" date="2020-04" db="EMBL/GenBank/DDBJ databases">
        <authorList>
            <person name="Yin C."/>
        </authorList>
    </citation>
    <scope>NUCLEOTIDE SEQUENCE [LARGE SCALE GENOMIC DNA]</scope>
    <source>
        <strain evidence="15 16">Ak56</strain>
    </source>
</reference>
<dbReference type="SUPFAM" id="SSF52540">
    <property type="entry name" value="P-loop containing nucleoside triphosphate hydrolases"/>
    <property type="match status" value="1"/>
</dbReference>
<keyword evidence="9 11" id="KW-0472">Membrane</keyword>
<sequence>MSFTFYRQLNSMDCGAACLRMVAKYYGKHFNSATIRANAGFTTQGVSMFGLSETAEMMGFRTRALQIDFKKLMLVPLPAILHWNNNHFVVLIELNEKKAKIADPNKGIITYNTSTFKESWCVKNVEAGVGTVLILEPTQAFYDHTDEIEVKRNWSIAVTHLSKHKKRIAQVLVTLLISSILQLIFPFFAQSLVDTGINTRNLQYVTIVLIAQLTLTFSATIISFIRNRIQLRISNVLNISLLSDFWVKLTRLPISYFDSQLTGDIIQRLSDNRQIQSFFTGPAIGSVFSVLNFFLSAIILVFYSTQLFLIFLTGTIFYFLWIYFFQKIRRKINYATFRIAAKENNATLQLIQGMQEIRLNNAEKTKRWEWEDIQAKLFKLNFRSLNYSQWQTAGALFINQSKEICITFLVANMVINGQLTFGAMLAIQYIIGQMNGPVQEIISFVQALQDAKISLERLNDVYRIQDEESIEKSLIKVLPKCKDIQFDNLSFKYPGAGNELVLNNISLHIPEGKITAIVGSSGSGKTTLLKLLLKVYDSYEGDLRVGESKLKNISHSYWRSQCGTVLQDGFIFNDTILNNIAVGNSVVNHKRLTYSCNMANIREFIDSLPKGFNTPLGIGGVGISQGQKQRILIARAIYKNPQYLFFDEATNSLDSNNEKAIINNLNDFFLDKTVIVIAHRLSTIRDADKIIVLHNGEIVEEGTHGELIELGGKYNELVRNQMEMINR</sequence>
<keyword evidence="8 11" id="KW-1133">Transmembrane helix</keyword>
<comment type="subcellular location">
    <subcellularLocation>
        <location evidence="1">Cell membrane</location>
        <topology evidence="1">Multi-pass membrane protein</topology>
    </subcellularLocation>
</comment>
<evidence type="ECO:0000256" key="2">
    <source>
        <dbReference type="ARBA" id="ARBA00022448"/>
    </source>
</evidence>
<dbReference type="GO" id="GO:0005524">
    <property type="term" value="F:ATP binding"/>
    <property type="evidence" value="ECO:0007669"/>
    <property type="project" value="UniProtKB-KW"/>
</dbReference>
<evidence type="ECO:0000256" key="10">
    <source>
        <dbReference type="ARBA" id="ARBA00043264"/>
    </source>
</evidence>
<organism evidence="15 16">
    <name type="scientific">Chitinophaga eiseniae</name>
    <dbReference type="NCBI Taxonomy" id="634771"/>
    <lineage>
        <taxon>Bacteria</taxon>
        <taxon>Pseudomonadati</taxon>
        <taxon>Bacteroidota</taxon>
        <taxon>Chitinophagia</taxon>
        <taxon>Chitinophagales</taxon>
        <taxon>Chitinophagaceae</taxon>
        <taxon>Chitinophaga</taxon>
    </lineage>
</organism>
<dbReference type="PROSITE" id="PS50893">
    <property type="entry name" value="ABC_TRANSPORTER_2"/>
    <property type="match status" value="1"/>
</dbReference>
<keyword evidence="16" id="KW-1185">Reference proteome</keyword>
<dbReference type="PANTHER" id="PTHR24221:SF654">
    <property type="entry name" value="ATP-BINDING CASSETTE SUB-FAMILY B MEMBER 6"/>
    <property type="match status" value="1"/>
</dbReference>
<dbReference type="CDD" id="cd18571">
    <property type="entry name" value="ABC_6TM_peptidase_like"/>
    <property type="match status" value="1"/>
</dbReference>
<dbReference type="InterPro" id="IPR039421">
    <property type="entry name" value="Type_1_exporter"/>
</dbReference>
<dbReference type="GO" id="GO:0008233">
    <property type="term" value="F:peptidase activity"/>
    <property type="evidence" value="ECO:0007669"/>
    <property type="project" value="InterPro"/>
</dbReference>
<gene>
    <name evidence="15" type="ORF">HGH91_22670</name>
</gene>
<dbReference type="EMBL" id="JABAHZ010000006">
    <property type="protein sequence ID" value="NLR81448.1"/>
    <property type="molecule type" value="Genomic_DNA"/>
</dbReference>
<evidence type="ECO:0000256" key="8">
    <source>
        <dbReference type="ARBA" id="ARBA00022989"/>
    </source>
</evidence>
<evidence type="ECO:0000256" key="5">
    <source>
        <dbReference type="ARBA" id="ARBA00022741"/>
    </source>
</evidence>
<comment type="caution">
    <text evidence="15">The sequence shown here is derived from an EMBL/GenBank/DDBJ whole genome shotgun (WGS) entry which is preliminary data.</text>
</comment>
<dbReference type="InterPro" id="IPR003439">
    <property type="entry name" value="ABC_transporter-like_ATP-bd"/>
</dbReference>
<feature type="transmembrane region" description="Helical" evidence="11">
    <location>
        <begin position="406"/>
        <end position="431"/>
    </location>
</feature>
<dbReference type="Gene3D" id="3.90.70.10">
    <property type="entry name" value="Cysteine proteinases"/>
    <property type="match status" value="1"/>
</dbReference>
<dbReference type="Gene3D" id="1.20.1560.10">
    <property type="entry name" value="ABC transporter type 1, transmembrane domain"/>
    <property type="match status" value="1"/>
</dbReference>
<evidence type="ECO:0000256" key="4">
    <source>
        <dbReference type="ARBA" id="ARBA00022692"/>
    </source>
</evidence>
<dbReference type="FunFam" id="3.40.50.300:FF:000221">
    <property type="entry name" value="Multidrug ABC transporter ATP-binding protein"/>
    <property type="match status" value="1"/>
</dbReference>
<evidence type="ECO:0000313" key="16">
    <source>
        <dbReference type="Proteomes" id="UP000552864"/>
    </source>
</evidence>
<dbReference type="Proteomes" id="UP000552864">
    <property type="component" value="Unassembled WGS sequence"/>
</dbReference>
<dbReference type="CDD" id="cd02418">
    <property type="entry name" value="Peptidase_C39B"/>
    <property type="match status" value="1"/>
</dbReference>
<dbReference type="AlphaFoldDB" id="A0A847STJ2"/>
<dbReference type="Pfam" id="PF03412">
    <property type="entry name" value="Peptidase_C39"/>
    <property type="match status" value="1"/>
</dbReference>
<dbReference type="GO" id="GO:0015031">
    <property type="term" value="P:protein transport"/>
    <property type="evidence" value="ECO:0007669"/>
    <property type="project" value="UniProtKB-KW"/>
</dbReference>
<dbReference type="SMART" id="SM00382">
    <property type="entry name" value="AAA"/>
    <property type="match status" value="1"/>
</dbReference>
<dbReference type="RefSeq" id="WP_168741086.1">
    <property type="nucleotide sequence ID" value="NZ_JABAHZ010000006.1"/>
</dbReference>
<dbReference type="InterPro" id="IPR005074">
    <property type="entry name" value="Peptidase_C39"/>
</dbReference>
<evidence type="ECO:0000259" key="13">
    <source>
        <dbReference type="PROSITE" id="PS50929"/>
    </source>
</evidence>
<feature type="transmembrane region" description="Helical" evidence="11">
    <location>
        <begin position="168"/>
        <end position="189"/>
    </location>
</feature>
<dbReference type="InterPro" id="IPR011527">
    <property type="entry name" value="ABC1_TM_dom"/>
</dbReference>
<feature type="domain" description="ABC transmembrane type-1" evidence="13">
    <location>
        <begin position="171"/>
        <end position="450"/>
    </location>
</feature>
<evidence type="ECO:0000256" key="1">
    <source>
        <dbReference type="ARBA" id="ARBA00004651"/>
    </source>
</evidence>
<dbReference type="GO" id="GO:0043213">
    <property type="term" value="P:bacteriocin transport"/>
    <property type="evidence" value="ECO:0007669"/>
    <property type="project" value="UniProtKB-KW"/>
</dbReference>
<dbReference type="Pfam" id="PF00664">
    <property type="entry name" value="ABC_membrane"/>
    <property type="match status" value="1"/>
</dbReference>
<evidence type="ECO:0000256" key="3">
    <source>
        <dbReference type="ARBA" id="ARBA00022475"/>
    </source>
</evidence>
<proteinExistence type="predicted"/>
<dbReference type="InterPro" id="IPR003593">
    <property type="entry name" value="AAA+_ATPase"/>
</dbReference>
<accession>A0A847STJ2</accession>
<keyword evidence="2" id="KW-0813">Transport</keyword>
<dbReference type="GO" id="GO:0006508">
    <property type="term" value="P:proteolysis"/>
    <property type="evidence" value="ECO:0007669"/>
    <property type="project" value="InterPro"/>
</dbReference>
<dbReference type="GO" id="GO:0005886">
    <property type="term" value="C:plasma membrane"/>
    <property type="evidence" value="ECO:0007669"/>
    <property type="project" value="UniProtKB-SubCell"/>
</dbReference>
<dbReference type="InterPro" id="IPR036640">
    <property type="entry name" value="ABC1_TM_sf"/>
</dbReference>
<keyword evidence="10" id="KW-0080">Bacteriocin transport</keyword>
<evidence type="ECO:0000256" key="6">
    <source>
        <dbReference type="ARBA" id="ARBA00022840"/>
    </source>
</evidence>
<protein>
    <submittedName>
        <fullName evidence="15">Peptidase domain-containing ABC transporter</fullName>
    </submittedName>
</protein>
<evidence type="ECO:0000259" key="14">
    <source>
        <dbReference type="PROSITE" id="PS50990"/>
    </source>
</evidence>
<dbReference type="SUPFAM" id="SSF90123">
    <property type="entry name" value="ABC transporter transmembrane region"/>
    <property type="match status" value="1"/>
</dbReference>
<dbReference type="InterPro" id="IPR027417">
    <property type="entry name" value="P-loop_NTPase"/>
</dbReference>
<dbReference type="InterPro" id="IPR017871">
    <property type="entry name" value="ABC_transporter-like_CS"/>
</dbReference>
<dbReference type="PANTHER" id="PTHR24221">
    <property type="entry name" value="ATP-BINDING CASSETTE SUB-FAMILY B"/>
    <property type="match status" value="1"/>
</dbReference>
<feature type="transmembrane region" description="Helical" evidence="11">
    <location>
        <begin position="307"/>
        <end position="325"/>
    </location>
</feature>
<dbReference type="PROSITE" id="PS50929">
    <property type="entry name" value="ABC_TM1F"/>
    <property type="match status" value="1"/>
</dbReference>
<feature type="domain" description="ABC transporter" evidence="12">
    <location>
        <begin position="484"/>
        <end position="720"/>
    </location>
</feature>
<keyword evidence="7" id="KW-0653">Protein transport</keyword>
<feature type="transmembrane region" description="Helical" evidence="11">
    <location>
        <begin position="278"/>
        <end position="301"/>
    </location>
</feature>
<feature type="domain" description="Peptidase C39" evidence="14">
    <location>
        <begin position="8"/>
        <end position="127"/>
    </location>
</feature>
<evidence type="ECO:0000259" key="12">
    <source>
        <dbReference type="PROSITE" id="PS50893"/>
    </source>
</evidence>
<keyword evidence="5" id="KW-0547">Nucleotide-binding</keyword>
<dbReference type="PROSITE" id="PS00211">
    <property type="entry name" value="ABC_TRANSPORTER_1"/>
    <property type="match status" value="1"/>
</dbReference>
<evidence type="ECO:0000256" key="7">
    <source>
        <dbReference type="ARBA" id="ARBA00022927"/>
    </source>
</evidence>
<keyword evidence="3" id="KW-1003">Cell membrane</keyword>
<dbReference type="GO" id="GO:0034040">
    <property type="term" value="F:ATPase-coupled lipid transmembrane transporter activity"/>
    <property type="evidence" value="ECO:0007669"/>
    <property type="project" value="TreeGrafter"/>
</dbReference>
<dbReference type="Gene3D" id="3.40.50.300">
    <property type="entry name" value="P-loop containing nucleotide triphosphate hydrolases"/>
    <property type="match status" value="1"/>
</dbReference>
<feature type="transmembrane region" description="Helical" evidence="11">
    <location>
        <begin position="201"/>
        <end position="225"/>
    </location>
</feature>